<gene>
    <name evidence="6" type="ORF">DC3_12220</name>
</gene>
<dbReference type="InterPro" id="IPR025996">
    <property type="entry name" value="MT1864/Rv1816-like_C"/>
</dbReference>
<feature type="DNA-binding region" description="H-T-H motif" evidence="4">
    <location>
        <begin position="38"/>
        <end position="57"/>
    </location>
</feature>
<keyword evidence="7" id="KW-1185">Reference proteome</keyword>
<dbReference type="InterPro" id="IPR036271">
    <property type="entry name" value="Tet_transcr_reg_TetR-rel_C_sf"/>
</dbReference>
<dbReference type="PRINTS" id="PR00455">
    <property type="entry name" value="HTHTETR"/>
</dbReference>
<dbReference type="GO" id="GO:0003700">
    <property type="term" value="F:DNA-binding transcription factor activity"/>
    <property type="evidence" value="ECO:0007669"/>
    <property type="project" value="TreeGrafter"/>
</dbReference>
<dbReference type="InterPro" id="IPR001647">
    <property type="entry name" value="HTH_TetR"/>
</dbReference>
<dbReference type="Pfam" id="PF00440">
    <property type="entry name" value="TetR_N"/>
    <property type="match status" value="1"/>
</dbReference>
<protein>
    <submittedName>
        <fullName evidence="6">TetR family transcriptional regulator</fullName>
    </submittedName>
</protein>
<evidence type="ECO:0000259" key="5">
    <source>
        <dbReference type="PROSITE" id="PS50977"/>
    </source>
</evidence>
<keyword evidence="2 4" id="KW-0238">DNA-binding</keyword>
<keyword evidence="3" id="KW-0804">Transcription</keyword>
<dbReference type="PANTHER" id="PTHR30055:SF220">
    <property type="entry name" value="TETR-FAMILY REGULATORY PROTEIN"/>
    <property type="match status" value="1"/>
</dbReference>
<accession>A0A511MZI1</accession>
<dbReference type="InterPro" id="IPR050109">
    <property type="entry name" value="HTH-type_TetR-like_transc_reg"/>
</dbReference>
<evidence type="ECO:0000256" key="2">
    <source>
        <dbReference type="ARBA" id="ARBA00023125"/>
    </source>
</evidence>
<dbReference type="EMBL" id="BJXB01000004">
    <property type="protein sequence ID" value="GEM45587.1"/>
    <property type="molecule type" value="Genomic_DNA"/>
</dbReference>
<evidence type="ECO:0000313" key="6">
    <source>
        <dbReference type="EMBL" id="GEM45587.1"/>
    </source>
</evidence>
<comment type="caution">
    <text evidence="6">The sequence shown here is derived from an EMBL/GenBank/DDBJ whole genome shotgun (WGS) entry which is preliminary data.</text>
</comment>
<evidence type="ECO:0000256" key="1">
    <source>
        <dbReference type="ARBA" id="ARBA00023015"/>
    </source>
</evidence>
<evidence type="ECO:0000256" key="4">
    <source>
        <dbReference type="PROSITE-ProRule" id="PRU00335"/>
    </source>
</evidence>
<evidence type="ECO:0000256" key="3">
    <source>
        <dbReference type="ARBA" id="ARBA00023163"/>
    </source>
</evidence>
<dbReference type="InterPro" id="IPR009057">
    <property type="entry name" value="Homeodomain-like_sf"/>
</dbReference>
<organism evidence="6 7">
    <name type="scientific">Deinococcus cellulosilyticus (strain DSM 18568 / NBRC 106333 / KACC 11606 / 5516J-15)</name>
    <dbReference type="NCBI Taxonomy" id="1223518"/>
    <lineage>
        <taxon>Bacteria</taxon>
        <taxon>Thermotogati</taxon>
        <taxon>Deinococcota</taxon>
        <taxon>Deinococci</taxon>
        <taxon>Deinococcales</taxon>
        <taxon>Deinococcaceae</taxon>
        <taxon>Deinococcus</taxon>
    </lineage>
</organism>
<dbReference type="OrthoDB" id="9179041at2"/>
<feature type="domain" description="HTH tetR-type" evidence="5">
    <location>
        <begin position="15"/>
        <end position="75"/>
    </location>
</feature>
<dbReference type="Gene3D" id="1.10.357.10">
    <property type="entry name" value="Tetracycline Repressor, domain 2"/>
    <property type="match status" value="1"/>
</dbReference>
<dbReference type="GO" id="GO:0000976">
    <property type="term" value="F:transcription cis-regulatory region binding"/>
    <property type="evidence" value="ECO:0007669"/>
    <property type="project" value="TreeGrafter"/>
</dbReference>
<proteinExistence type="predicted"/>
<sequence>MTEHPSSRKRPYHHGDLRNALFQISMDLLTTEGLAAFGLREVARRAGVSISAIYRHFPDREALLAELAAEGFRMLIRAHAESGELEEPDAVKAIEQSGLVYLQFADQHPHLLKVMFGEVLARHQSFPQVAQLSMEAFAQLETLILRGQQQGVFRDGPVGEKALMCWGMVHGMAQIRMEGIVLPGVERSSLEDLARMVSDQLVEGL</sequence>
<keyword evidence="1" id="KW-0805">Transcription regulation</keyword>
<reference evidence="6 7" key="1">
    <citation type="submission" date="2019-07" db="EMBL/GenBank/DDBJ databases">
        <title>Whole genome shotgun sequence of Deinococcus cellulosilyticus NBRC 106333.</title>
        <authorList>
            <person name="Hosoyama A."/>
            <person name="Uohara A."/>
            <person name="Ohji S."/>
            <person name="Ichikawa N."/>
        </authorList>
    </citation>
    <scope>NUCLEOTIDE SEQUENCE [LARGE SCALE GENOMIC DNA]</scope>
    <source>
        <strain evidence="6 7">NBRC 106333</strain>
    </source>
</reference>
<dbReference type="RefSeq" id="WP_146883039.1">
    <property type="nucleotide sequence ID" value="NZ_BJXB01000004.1"/>
</dbReference>
<dbReference type="AlphaFoldDB" id="A0A511MZI1"/>
<dbReference type="Pfam" id="PF13305">
    <property type="entry name" value="TetR_C_33"/>
    <property type="match status" value="1"/>
</dbReference>
<dbReference type="Proteomes" id="UP000321306">
    <property type="component" value="Unassembled WGS sequence"/>
</dbReference>
<dbReference type="SUPFAM" id="SSF46689">
    <property type="entry name" value="Homeodomain-like"/>
    <property type="match status" value="1"/>
</dbReference>
<dbReference type="PROSITE" id="PS50977">
    <property type="entry name" value="HTH_TETR_2"/>
    <property type="match status" value="1"/>
</dbReference>
<name>A0A511MZI1_DEIC1</name>
<dbReference type="PANTHER" id="PTHR30055">
    <property type="entry name" value="HTH-TYPE TRANSCRIPTIONAL REGULATOR RUTR"/>
    <property type="match status" value="1"/>
</dbReference>
<evidence type="ECO:0000313" key="7">
    <source>
        <dbReference type="Proteomes" id="UP000321306"/>
    </source>
</evidence>
<dbReference type="SUPFAM" id="SSF48498">
    <property type="entry name" value="Tetracyclin repressor-like, C-terminal domain"/>
    <property type="match status" value="1"/>
</dbReference>